<feature type="region of interest" description="Disordered" evidence="1">
    <location>
        <begin position="637"/>
        <end position="681"/>
    </location>
</feature>
<accession>A0ABQ9IAN3</accession>
<protein>
    <submittedName>
        <fullName evidence="2">Uncharacterized protein</fullName>
    </submittedName>
</protein>
<reference evidence="2 3" key="1">
    <citation type="submission" date="2023-02" db="EMBL/GenBank/DDBJ databases">
        <title>LHISI_Scaffold_Assembly.</title>
        <authorList>
            <person name="Stuart O.P."/>
            <person name="Cleave R."/>
            <person name="Magrath M.J.L."/>
            <person name="Mikheyev A.S."/>
        </authorList>
    </citation>
    <scope>NUCLEOTIDE SEQUENCE [LARGE SCALE GENOMIC DNA]</scope>
    <source>
        <strain evidence="2">Daus_M_001</strain>
        <tissue evidence="2">Leg muscle</tissue>
    </source>
</reference>
<dbReference type="EMBL" id="JARBHB010000002">
    <property type="protein sequence ID" value="KAJ8893719.1"/>
    <property type="molecule type" value="Genomic_DNA"/>
</dbReference>
<feature type="compositionally biased region" description="Polar residues" evidence="1">
    <location>
        <begin position="362"/>
        <end position="387"/>
    </location>
</feature>
<feature type="compositionally biased region" description="Basic and acidic residues" evidence="1">
    <location>
        <begin position="639"/>
        <end position="653"/>
    </location>
</feature>
<comment type="caution">
    <text evidence="2">The sequence shown here is derived from an EMBL/GenBank/DDBJ whole genome shotgun (WGS) entry which is preliminary data.</text>
</comment>
<evidence type="ECO:0000256" key="1">
    <source>
        <dbReference type="SAM" id="MobiDB-lite"/>
    </source>
</evidence>
<dbReference type="Proteomes" id="UP001159363">
    <property type="component" value="Chromosome 2"/>
</dbReference>
<feature type="region of interest" description="Disordered" evidence="1">
    <location>
        <begin position="358"/>
        <end position="442"/>
    </location>
</feature>
<evidence type="ECO:0000313" key="3">
    <source>
        <dbReference type="Proteomes" id="UP001159363"/>
    </source>
</evidence>
<gene>
    <name evidence="2" type="ORF">PR048_006319</name>
</gene>
<evidence type="ECO:0000313" key="2">
    <source>
        <dbReference type="EMBL" id="KAJ8893719.1"/>
    </source>
</evidence>
<sequence length="681" mass="76111">MSTYAWSDVGKPCNTEIRMARAAVEPESSEMRVRGITTAPPRSVLGIVEQQGRISLVDSTVRRGRVPAKGGGNYHLLAGWLAGWLVSRRLFAQRMGLACSAQPQNRRKKQSETARTTLEGIALAITRQQSEVIYRQRLGTSFTDHRHVKITPKGNVPNSYVLTPASPAFELHPRGSVKFEVRVKAVHDKESTLEMNIRKMSLPLHEYILMGVLSDIRPRQHCTQTSIALLCYPGTDIPVLVIGKVAGRVREKWQAIYQFPSYLTRRCIKGLGMDPGGGGGVRYGKMAPGPRRHFRNVIDAVLRMLQCWSLSYERPARDFNLQCSCEWLNSPLHVTTPFANQLPVTVWSACSPPSREPFAACSKQSDTTPKATATYSQSEHGTPTSKQPPRHYTFVFLSTPMEQRENERAGKREIPEKTRRPAASSGTIPTCENPGVARSGIEPDGIRAQVGKSRIFLRTPVQSLVLNVDGARNTRGSVALTAPRFSASNAGRLAPQRRYLALQSVLEVWAVHGSFQECSLYREQLLREFSEFIQQQFRLLSPITWFDFRPVRFRIFGIPFPPPFHSGAAPYATRFTLIGSHDIDVKSRPNIFTHSRLTCCVIYEIMIGAVQFQNRRIEQEGVKVDSWVGGGYFRPPRRAARDARSSGGDDHWGRRGVPSPARPPSTTSSHRAALPPHRLDC</sequence>
<proteinExistence type="predicted"/>
<keyword evidence="3" id="KW-1185">Reference proteome</keyword>
<organism evidence="2 3">
    <name type="scientific">Dryococelus australis</name>
    <dbReference type="NCBI Taxonomy" id="614101"/>
    <lineage>
        <taxon>Eukaryota</taxon>
        <taxon>Metazoa</taxon>
        <taxon>Ecdysozoa</taxon>
        <taxon>Arthropoda</taxon>
        <taxon>Hexapoda</taxon>
        <taxon>Insecta</taxon>
        <taxon>Pterygota</taxon>
        <taxon>Neoptera</taxon>
        <taxon>Polyneoptera</taxon>
        <taxon>Phasmatodea</taxon>
        <taxon>Verophasmatodea</taxon>
        <taxon>Anareolatae</taxon>
        <taxon>Phasmatidae</taxon>
        <taxon>Eurycanthinae</taxon>
        <taxon>Dryococelus</taxon>
    </lineage>
</organism>
<feature type="compositionally biased region" description="Basic and acidic residues" evidence="1">
    <location>
        <begin position="402"/>
        <end position="419"/>
    </location>
</feature>
<name>A0ABQ9IAN3_9NEOP</name>